<dbReference type="Pfam" id="PF04383">
    <property type="entry name" value="KilA-N"/>
    <property type="match status" value="1"/>
</dbReference>
<gene>
    <name evidence="2" type="ORF">Defa_14290</name>
</gene>
<dbReference type="RefSeq" id="WP_407844541.1">
    <property type="nucleotide sequence ID" value="NZ_BAAFSG010000001.1"/>
</dbReference>
<dbReference type="EMBL" id="BAAFSG010000001">
    <property type="protein sequence ID" value="GAB1253942.1"/>
    <property type="molecule type" value="Genomic_DNA"/>
</dbReference>
<proteinExistence type="predicted"/>
<evidence type="ECO:0000259" key="1">
    <source>
        <dbReference type="PROSITE" id="PS51301"/>
    </source>
</evidence>
<dbReference type="InterPro" id="IPR017880">
    <property type="entry name" value="KilA_N"/>
</dbReference>
<comment type="caution">
    <text evidence="2">The sequence shown here is derived from an EMBL/GenBank/DDBJ whole genome shotgun (WGS) entry which is preliminary data.</text>
</comment>
<organism evidence="2 3">
    <name type="scientific">Desulfovibrio falkowii</name>
    <dbReference type="NCBI Taxonomy" id="3136602"/>
    <lineage>
        <taxon>Bacteria</taxon>
        <taxon>Pseudomonadati</taxon>
        <taxon>Thermodesulfobacteriota</taxon>
        <taxon>Desulfovibrionia</taxon>
        <taxon>Desulfovibrionales</taxon>
        <taxon>Desulfovibrionaceae</taxon>
        <taxon>Desulfovibrio</taxon>
    </lineage>
</organism>
<name>A0ABQ0E831_9BACT</name>
<dbReference type="PROSITE" id="PS51301">
    <property type="entry name" value="KILA_N"/>
    <property type="match status" value="1"/>
</dbReference>
<dbReference type="Proteomes" id="UP001628192">
    <property type="component" value="Unassembled WGS sequence"/>
</dbReference>
<keyword evidence="3" id="KW-1185">Reference proteome</keyword>
<accession>A0ABQ0E831</accession>
<evidence type="ECO:0000313" key="3">
    <source>
        <dbReference type="Proteomes" id="UP001628192"/>
    </source>
</evidence>
<dbReference type="SMART" id="SM01252">
    <property type="entry name" value="KilA-N"/>
    <property type="match status" value="1"/>
</dbReference>
<feature type="domain" description="KilA-N" evidence="1">
    <location>
        <begin position="5"/>
        <end position="140"/>
    </location>
</feature>
<reference evidence="2 3" key="1">
    <citation type="journal article" date="2025" name="Int. J. Syst. Evol. Microbiol.">
        <title>Desulfovibrio falkowii sp. nov., Porphyromonas miyakawae sp. nov., Mediterraneibacter flintii sp. nov. and Owariibacterium komagatae gen. nov., sp. nov., isolated from human faeces.</title>
        <authorList>
            <person name="Hamaguchi T."/>
            <person name="Ohara M."/>
            <person name="Hisatomi A."/>
            <person name="Sekiguchi K."/>
            <person name="Takeda J.I."/>
            <person name="Ueyama J."/>
            <person name="Ito M."/>
            <person name="Nishiwaki H."/>
            <person name="Ogi T."/>
            <person name="Hirayama M."/>
            <person name="Ohkuma M."/>
            <person name="Sakamoto M."/>
            <person name="Ohno K."/>
        </authorList>
    </citation>
    <scope>NUCLEOTIDE SEQUENCE [LARGE SCALE GENOMIC DNA]</scope>
    <source>
        <strain evidence="2 3">13CB8C</strain>
    </source>
</reference>
<evidence type="ECO:0000313" key="2">
    <source>
        <dbReference type="EMBL" id="GAB1253942.1"/>
    </source>
</evidence>
<dbReference type="InterPro" id="IPR018004">
    <property type="entry name" value="KilA/APSES_HTH"/>
</dbReference>
<protein>
    <submittedName>
        <fullName evidence="2">KilA-N domain-containing protein</fullName>
    </submittedName>
</protein>
<sequence>MPKQIKTTIQAKGLSIALHSTSQADYISLTDIAKYRSDAPADVVKNWMRSRETIEFLGLWEQLNNPDFKLVEFDQFRADAGRNTFVLSPQKWIAATGAIGIQSKSGRYGGTFAHVDIAMEFASWVSPEFKLYIIKDYQRLKKDESHKLSLVWNAKRELAKVNYRIHTDAIKAHLLPKHLTQQQINFTYASEADILNMALFGMTAKQWRTQNPELEGNIRDHADIYQLIILVNLESMNAELIKQGKLQGERLEYLNNMAIEQMRSLINNSSVQRLNLSIRNTPYISE</sequence>